<gene>
    <name evidence="1" type="ORF">C8J48_2480</name>
</gene>
<dbReference type="Proteomes" id="UP000241639">
    <property type="component" value="Unassembled WGS sequence"/>
</dbReference>
<dbReference type="EMBL" id="PZZP01000001">
    <property type="protein sequence ID" value="PTM59845.1"/>
    <property type="molecule type" value="Genomic_DNA"/>
</dbReference>
<name>A0A2T4ZD78_9BACL</name>
<reference evidence="1 2" key="1">
    <citation type="submission" date="2018-04" db="EMBL/GenBank/DDBJ databases">
        <title>Genomic Encyclopedia of Archaeal and Bacterial Type Strains, Phase II (KMG-II): from individual species to whole genera.</title>
        <authorList>
            <person name="Goeker M."/>
        </authorList>
    </citation>
    <scope>NUCLEOTIDE SEQUENCE [LARGE SCALE GENOMIC DNA]</scope>
    <source>
        <strain evidence="1 2">DSM 45169</strain>
    </source>
</reference>
<comment type="caution">
    <text evidence="1">The sequence shown here is derived from an EMBL/GenBank/DDBJ whole genome shotgun (WGS) entry which is preliminary data.</text>
</comment>
<dbReference type="AlphaFoldDB" id="A0A2T4ZD78"/>
<protein>
    <submittedName>
        <fullName evidence="1">Uncharacterized protein</fullName>
    </submittedName>
</protein>
<proteinExistence type="predicted"/>
<dbReference type="OrthoDB" id="2989155at2"/>
<keyword evidence="2" id="KW-1185">Reference proteome</keyword>
<evidence type="ECO:0000313" key="2">
    <source>
        <dbReference type="Proteomes" id="UP000241639"/>
    </source>
</evidence>
<sequence>MQSESTEREVQLRSVDQAEMDYWVNQVRNGYREMTAIALRAIQGEENMDVEMSQPLGEEAESLHDQEVVWPLDAEKECCYRKDGGHVVVRSR</sequence>
<dbReference type="RefSeq" id="WP_107727156.1">
    <property type="nucleotide sequence ID" value="NZ_PZZP01000001.1"/>
</dbReference>
<evidence type="ECO:0000313" key="1">
    <source>
        <dbReference type="EMBL" id="PTM59845.1"/>
    </source>
</evidence>
<organism evidence="1 2">
    <name type="scientific">Desmospora activa DSM 45169</name>
    <dbReference type="NCBI Taxonomy" id="1121389"/>
    <lineage>
        <taxon>Bacteria</taxon>
        <taxon>Bacillati</taxon>
        <taxon>Bacillota</taxon>
        <taxon>Bacilli</taxon>
        <taxon>Bacillales</taxon>
        <taxon>Thermoactinomycetaceae</taxon>
        <taxon>Desmospora</taxon>
    </lineage>
</organism>
<accession>A0A2T4ZD78</accession>